<proteinExistence type="predicted"/>
<dbReference type="AlphaFoldDB" id="A0A9J6EKN8"/>
<sequence length="215" mass="23266">MSHGMQEGEVEEIRHGRASPAPVSAVRTGVARVPANCEDAADDGPKVVTQYYETGIGAGSGEVKFALKIFGPFYTSRGADPQVAGSNPGCRDCIFEGGVRSPLMSPGTQPSQPALERSPAMSPPPMTTQPQSSMGSPVEVVSPQGTRVGYSFDSDEVSGCGWTFTFLPITDGFSEPRLLIYKFSFGAMKRGRHPASRRVRIHERRHYLRMSLLCR</sequence>
<name>A0A9J6EKN8_RHIMP</name>
<protein>
    <submittedName>
        <fullName evidence="2">Uncharacterized protein</fullName>
    </submittedName>
</protein>
<evidence type="ECO:0000313" key="2">
    <source>
        <dbReference type="EMBL" id="KAH8034676.1"/>
    </source>
</evidence>
<keyword evidence="3" id="KW-1185">Reference proteome</keyword>
<dbReference type="Proteomes" id="UP000821866">
    <property type="component" value="Chromosome 11"/>
</dbReference>
<comment type="caution">
    <text evidence="2">The sequence shown here is derived from an EMBL/GenBank/DDBJ whole genome shotgun (WGS) entry which is preliminary data.</text>
</comment>
<feature type="region of interest" description="Disordered" evidence="1">
    <location>
        <begin position="1"/>
        <end position="24"/>
    </location>
</feature>
<reference evidence="2" key="1">
    <citation type="journal article" date="2020" name="Cell">
        <title>Large-Scale Comparative Analyses of Tick Genomes Elucidate Their Genetic Diversity and Vector Capacities.</title>
        <authorList>
            <consortium name="Tick Genome and Microbiome Consortium (TIGMIC)"/>
            <person name="Jia N."/>
            <person name="Wang J."/>
            <person name="Shi W."/>
            <person name="Du L."/>
            <person name="Sun Y."/>
            <person name="Zhan W."/>
            <person name="Jiang J.F."/>
            <person name="Wang Q."/>
            <person name="Zhang B."/>
            <person name="Ji P."/>
            <person name="Bell-Sakyi L."/>
            <person name="Cui X.M."/>
            <person name="Yuan T.T."/>
            <person name="Jiang B.G."/>
            <person name="Yang W.F."/>
            <person name="Lam T.T."/>
            <person name="Chang Q.C."/>
            <person name="Ding S.J."/>
            <person name="Wang X.J."/>
            <person name="Zhu J.G."/>
            <person name="Ruan X.D."/>
            <person name="Zhao L."/>
            <person name="Wei J.T."/>
            <person name="Ye R.Z."/>
            <person name="Que T.C."/>
            <person name="Du C.H."/>
            <person name="Zhou Y.H."/>
            <person name="Cheng J.X."/>
            <person name="Dai P.F."/>
            <person name="Guo W.B."/>
            <person name="Han X.H."/>
            <person name="Huang E.J."/>
            <person name="Li L.F."/>
            <person name="Wei W."/>
            <person name="Gao Y.C."/>
            <person name="Liu J.Z."/>
            <person name="Shao H.Z."/>
            <person name="Wang X."/>
            <person name="Wang C.C."/>
            <person name="Yang T.C."/>
            <person name="Huo Q.B."/>
            <person name="Li W."/>
            <person name="Chen H.Y."/>
            <person name="Chen S.E."/>
            <person name="Zhou L.G."/>
            <person name="Ni X.B."/>
            <person name="Tian J.H."/>
            <person name="Sheng Y."/>
            <person name="Liu T."/>
            <person name="Pan Y.S."/>
            <person name="Xia L.Y."/>
            <person name="Li J."/>
            <person name="Zhao F."/>
            <person name="Cao W.C."/>
        </authorList>
    </citation>
    <scope>NUCLEOTIDE SEQUENCE</scope>
    <source>
        <strain evidence="2">Rmic-2018</strain>
    </source>
</reference>
<feature type="region of interest" description="Disordered" evidence="1">
    <location>
        <begin position="101"/>
        <end position="140"/>
    </location>
</feature>
<dbReference type="EMBL" id="JABSTU010000003">
    <property type="protein sequence ID" value="KAH8034676.1"/>
    <property type="molecule type" value="Genomic_DNA"/>
</dbReference>
<gene>
    <name evidence="2" type="ORF">HPB51_000318</name>
</gene>
<accession>A0A9J6EKN8</accession>
<evidence type="ECO:0000313" key="3">
    <source>
        <dbReference type="Proteomes" id="UP000821866"/>
    </source>
</evidence>
<reference evidence="2" key="2">
    <citation type="submission" date="2021-09" db="EMBL/GenBank/DDBJ databases">
        <authorList>
            <person name="Jia N."/>
            <person name="Wang J."/>
            <person name="Shi W."/>
            <person name="Du L."/>
            <person name="Sun Y."/>
            <person name="Zhan W."/>
            <person name="Jiang J."/>
            <person name="Wang Q."/>
            <person name="Zhang B."/>
            <person name="Ji P."/>
            <person name="Sakyi L.B."/>
            <person name="Cui X."/>
            <person name="Yuan T."/>
            <person name="Jiang B."/>
            <person name="Yang W."/>
            <person name="Lam T.T.-Y."/>
            <person name="Chang Q."/>
            <person name="Ding S."/>
            <person name="Wang X."/>
            <person name="Zhu J."/>
            <person name="Ruan X."/>
            <person name="Zhao L."/>
            <person name="Wei J."/>
            <person name="Que T."/>
            <person name="Du C."/>
            <person name="Cheng J."/>
            <person name="Dai P."/>
            <person name="Han X."/>
            <person name="Huang E."/>
            <person name="Gao Y."/>
            <person name="Liu J."/>
            <person name="Shao H."/>
            <person name="Ye R."/>
            <person name="Li L."/>
            <person name="Wei W."/>
            <person name="Wang X."/>
            <person name="Wang C."/>
            <person name="Huo Q."/>
            <person name="Li W."/>
            <person name="Guo W."/>
            <person name="Chen H."/>
            <person name="Chen S."/>
            <person name="Zhou L."/>
            <person name="Zhou L."/>
            <person name="Ni X."/>
            <person name="Tian J."/>
            <person name="Zhou Y."/>
            <person name="Sheng Y."/>
            <person name="Liu T."/>
            <person name="Pan Y."/>
            <person name="Xia L."/>
            <person name="Li J."/>
            <person name="Zhao F."/>
            <person name="Cao W."/>
        </authorList>
    </citation>
    <scope>NUCLEOTIDE SEQUENCE</scope>
    <source>
        <strain evidence="2">Rmic-2018</strain>
        <tissue evidence="2">Larvae</tissue>
    </source>
</reference>
<organism evidence="2 3">
    <name type="scientific">Rhipicephalus microplus</name>
    <name type="common">Cattle tick</name>
    <name type="synonym">Boophilus microplus</name>
    <dbReference type="NCBI Taxonomy" id="6941"/>
    <lineage>
        <taxon>Eukaryota</taxon>
        <taxon>Metazoa</taxon>
        <taxon>Ecdysozoa</taxon>
        <taxon>Arthropoda</taxon>
        <taxon>Chelicerata</taxon>
        <taxon>Arachnida</taxon>
        <taxon>Acari</taxon>
        <taxon>Parasitiformes</taxon>
        <taxon>Ixodida</taxon>
        <taxon>Ixodoidea</taxon>
        <taxon>Ixodidae</taxon>
        <taxon>Rhipicephalinae</taxon>
        <taxon>Rhipicephalus</taxon>
        <taxon>Boophilus</taxon>
    </lineage>
</organism>
<evidence type="ECO:0000256" key="1">
    <source>
        <dbReference type="SAM" id="MobiDB-lite"/>
    </source>
</evidence>